<evidence type="ECO:0000313" key="8">
    <source>
        <dbReference type="EMBL" id="KPI42897.1"/>
    </source>
</evidence>
<proteinExistence type="predicted"/>
<dbReference type="EMBL" id="LFJN01000006">
    <property type="protein sequence ID" value="KPI42897.1"/>
    <property type="molecule type" value="Genomic_DNA"/>
</dbReference>
<dbReference type="SUPFAM" id="SSF103473">
    <property type="entry name" value="MFS general substrate transporter"/>
    <property type="match status" value="1"/>
</dbReference>
<comment type="subcellular location">
    <subcellularLocation>
        <location evidence="1">Membrane</location>
        <topology evidence="1">Multi-pass membrane protein</topology>
    </subcellularLocation>
</comment>
<evidence type="ECO:0000256" key="1">
    <source>
        <dbReference type="ARBA" id="ARBA00004141"/>
    </source>
</evidence>
<dbReference type="GO" id="GO:0016020">
    <property type="term" value="C:membrane"/>
    <property type="evidence" value="ECO:0007669"/>
    <property type="project" value="UniProtKB-SubCell"/>
</dbReference>
<feature type="transmembrane region" description="Helical" evidence="6">
    <location>
        <begin position="145"/>
        <end position="165"/>
    </location>
</feature>
<dbReference type="Gene3D" id="1.20.1250.20">
    <property type="entry name" value="MFS general substrate transporter like domains"/>
    <property type="match status" value="1"/>
</dbReference>
<dbReference type="AlphaFoldDB" id="A0A0N1H837"/>
<evidence type="ECO:0000256" key="2">
    <source>
        <dbReference type="ARBA" id="ARBA00022448"/>
    </source>
</evidence>
<evidence type="ECO:0000256" key="5">
    <source>
        <dbReference type="ARBA" id="ARBA00023136"/>
    </source>
</evidence>
<dbReference type="Pfam" id="PF07690">
    <property type="entry name" value="MFS_1"/>
    <property type="match status" value="1"/>
</dbReference>
<dbReference type="PROSITE" id="PS50850">
    <property type="entry name" value="MFS"/>
    <property type="match status" value="1"/>
</dbReference>
<feature type="transmembrane region" description="Helical" evidence="6">
    <location>
        <begin position="401"/>
        <end position="422"/>
    </location>
</feature>
<feature type="transmembrane region" description="Helical" evidence="6">
    <location>
        <begin position="177"/>
        <end position="197"/>
    </location>
</feature>
<dbReference type="InterPro" id="IPR036259">
    <property type="entry name" value="MFS_trans_sf"/>
</dbReference>
<keyword evidence="4 6" id="KW-1133">Transmembrane helix</keyword>
<reference evidence="8 9" key="1">
    <citation type="submission" date="2015-06" db="EMBL/GenBank/DDBJ databases">
        <title>Draft genome of the ant-associated black yeast Phialophora attae CBS 131958.</title>
        <authorList>
            <person name="Moreno L.F."/>
            <person name="Stielow B.J."/>
            <person name="de Hoog S."/>
            <person name="Vicente V.A."/>
            <person name="Weiss V.A."/>
            <person name="de Vries M."/>
            <person name="Cruz L.M."/>
            <person name="Souza E.M."/>
        </authorList>
    </citation>
    <scope>NUCLEOTIDE SEQUENCE [LARGE SCALE GENOMIC DNA]</scope>
    <source>
        <strain evidence="8 9">CBS 131958</strain>
    </source>
</reference>
<evidence type="ECO:0000313" key="9">
    <source>
        <dbReference type="Proteomes" id="UP000038010"/>
    </source>
</evidence>
<protein>
    <submittedName>
        <fullName evidence="8">Putative transporter</fullName>
    </submittedName>
</protein>
<dbReference type="GeneID" id="28733542"/>
<feature type="transmembrane region" description="Helical" evidence="6">
    <location>
        <begin position="428"/>
        <end position="451"/>
    </location>
</feature>
<feature type="transmembrane region" description="Helical" evidence="6">
    <location>
        <begin position="86"/>
        <end position="104"/>
    </location>
</feature>
<keyword evidence="9" id="KW-1185">Reference proteome</keyword>
<name>A0A0N1H837_9EURO</name>
<feature type="transmembrane region" description="Helical" evidence="6">
    <location>
        <begin position="341"/>
        <end position="361"/>
    </location>
</feature>
<dbReference type="Proteomes" id="UP000038010">
    <property type="component" value="Unassembled WGS sequence"/>
</dbReference>
<dbReference type="OrthoDB" id="6730379at2759"/>
<feature type="transmembrane region" description="Helical" evidence="6">
    <location>
        <begin position="278"/>
        <end position="301"/>
    </location>
</feature>
<gene>
    <name evidence="8" type="ORF">AB675_1749</name>
</gene>
<evidence type="ECO:0000259" key="7">
    <source>
        <dbReference type="PROSITE" id="PS50850"/>
    </source>
</evidence>
<feature type="transmembrane region" description="Helical" evidence="6">
    <location>
        <begin position="116"/>
        <end position="133"/>
    </location>
</feature>
<feature type="transmembrane region" description="Helical" evidence="6">
    <location>
        <begin position="209"/>
        <end position="229"/>
    </location>
</feature>
<evidence type="ECO:0000256" key="4">
    <source>
        <dbReference type="ARBA" id="ARBA00022989"/>
    </source>
</evidence>
<dbReference type="InterPro" id="IPR011701">
    <property type="entry name" value="MFS"/>
</dbReference>
<feature type="transmembrane region" description="Helical" evidence="6">
    <location>
        <begin position="367"/>
        <end position="389"/>
    </location>
</feature>
<comment type="caution">
    <text evidence="8">The sequence shown here is derived from an EMBL/GenBank/DDBJ whole genome shotgun (WGS) entry which is preliminary data.</text>
</comment>
<dbReference type="RefSeq" id="XP_018002860.1">
    <property type="nucleotide sequence ID" value="XM_018141662.1"/>
</dbReference>
<dbReference type="GO" id="GO:0022857">
    <property type="term" value="F:transmembrane transporter activity"/>
    <property type="evidence" value="ECO:0007669"/>
    <property type="project" value="InterPro"/>
</dbReference>
<dbReference type="VEuPathDB" id="FungiDB:AB675_1749"/>
<evidence type="ECO:0000256" key="3">
    <source>
        <dbReference type="ARBA" id="ARBA00022692"/>
    </source>
</evidence>
<accession>A0A0N1H837</accession>
<feature type="domain" description="Major facilitator superfamily (MFS) profile" evidence="7">
    <location>
        <begin position="49"/>
        <end position="458"/>
    </location>
</feature>
<dbReference type="InterPro" id="IPR020846">
    <property type="entry name" value="MFS_dom"/>
</dbReference>
<organism evidence="8 9">
    <name type="scientific">Cyphellophora attinorum</name>
    <dbReference type="NCBI Taxonomy" id="1664694"/>
    <lineage>
        <taxon>Eukaryota</taxon>
        <taxon>Fungi</taxon>
        <taxon>Dikarya</taxon>
        <taxon>Ascomycota</taxon>
        <taxon>Pezizomycotina</taxon>
        <taxon>Eurotiomycetes</taxon>
        <taxon>Chaetothyriomycetidae</taxon>
        <taxon>Chaetothyriales</taxon>
        <taxon>Cyphellophoraceae</taxon>
        <taxon>Cyphellophora</taxon>
    </lineage>
</organism>
<feature type="transmembrane region" description="Helical" evidence="6">
    <location>
        <begin position="47"/>
        <end position="66"/>
    </location>
</feature>
<keyword evidence="2" id="KW-0813">Transport</keyword>
<feature type="transmembrane region" description="Helical" evidence="6">
    <location>
        <begin position="313"/>
        <end position="334"/>
    </location>
</feature>
<evidence type="ECO:0000256" key="6">
    <source>
        <dbReference type="SAM" id="Phobius"/>
    </source>
</evidence>
<dbReference type="PANTHER" id="PTHR43791">
    <property type="entry name" value="PERMEASE-RELATED"/>
    <property type="match status" value="1"/>
</dbReference>
<sequence>MATKEDKDVLSYTDTNASQALGEVLPEKRANADIGFDQEAGVTQDRLACFAILTLTTMLGFLEFVSLNYASVFGLLQDAHLDTHQFAWLGSIFYFGYLFMQPFVARILQWFTPGQCLSFAILAWGIILFMSVLCDSFAKFMVVRFLLGAAEAIVNPAFILISAAWYAREEQSFRFGIWFSANGLANIVGGISAYGLGHIHVDGLAPWKWFYLVIGAITVLWAVAVYFLLPSSQGTAKFLTEEEKVAAVEMVRHNNTGIHNRTFKVNQLKEAILDPKSYYWFAFAFFGNLANSVATFGSLIISHFGYGPLPTTLLLMPVGGMEIVVMIIGTYICGRFKNVRSIVIVACNIIALTGSIMVLTLPLDNKVGLLLGFYMFAAWPTGYALSLAMAASNTAGHTKKVVTNVYIMAGFCVSNIIGPQFFNKPPRYYLGIGSCIFTFAGMIVTAVIFQLHVMHINKKRAPQRREAEIALGGRIENGFEDLTDGENALFEYVY</sequence>
<keyword evidence="3 6" id="KW-0812">Transmembrane</keyword>
<dbReference type="PANTHER" id="PTHR43791:SF97">
    <property type="entry name" value="ALLANTOATE TRANSPORTER, PUTATIVE (AFU_ORTHOLOGUE AFUA_1G14700)-RELATED"/>
    <property type="match status" value="1"/>
</dbReference>
<keyword evidence="5 6" id="KW-0472">Membrane</keyword>